<comment type="similarity">
    <text evidence="1">Belongs to the FAD-dependent oxidoreductase family.</text>
</comment>
<keyword evidence="2" id="KW-0285">Flavoprotein</keyword>
<dbReference type="PANTHER" id="PTHR43735:SF3">
    <property type="entry name" value="FERROPTOSIS SUPPRESSOR PROTEIN 1"/>
    <property type="match status" value="1"/>
</dbReference>
<accession>A0ABD3NNI9</accession>
<dbReference type="Pfam" id="PF07992">
    <property type="entry name" value="Pyr_redox_2"/>
    <property type="match status" value="1"/>
</dbReference>
<dbReference type="AlphaFoldDB" id="A0ABD3NNI9"/>
<reference evidence="6 7" key="1">
    <citation type="submission" date="2024-10" db="EMBL/GenBank/DDBJ databases">
        <title>Updated reference genomes for cyclostephanoid diatoms.</title>
        <authorList>
            <person name="Roberts W.R."/>
            <person name="Alverson A.J."/>
        </authorList>
    </citation>
    <scope>NUCLEOTIDE SEQUENCE [LARGE SCALE GENOMIC DNA]</scope>
    <source>
        <strain evidence="6 7">AJA276-08</strain>
    </source>
</reference>
<gene>
    <name evidence="6" type="ORF">ACHAW5_010649</name>
</gene>
<evidence type="ECO:0000313" key="6">
    <source>
        <dbReference type="EMBL" id="KAL3776726.1"/>
    </source>
</evidence>
<dbReference type="Proteomes" id="UP001530315">
    <property type="component" value="Unassembled WGS sequence"/>
</dbReference>
<dbReference type="PRINTS" id="PR00411">
    <property type="entry name" value="PNDRDTASEI"/>
</dbReference>
<dbReference type="InterPro" id="IPR023753">
    <property type="entry name" value="FAD/NAD-binding_dom"/>
</dbReference>
<evidence type="ECO:0000256" key="3">
    <source>
        <dbReference type="ARBA" id="ARBA00022827"/>
    </source>
</evidence>
<sequence>MTKYIVIGAGWYGICAVQAIESISKDSVVTVLQVGSKDYIDINIANPRLAVEPDMVDLVYQPLTKAWVRAKLINIKKIELVASGQVVFIDSEEKKQVLEADGIIVATGAVNSSPLMKDIQGKSKDERKAEFTAFRDAITNSKAGVLVIGGGATGVELVAEVATDFNNVKCTLVNKPQLLLNGSSKRSAMHNVVMKQLNTLGVKVITDDYIEDVKEDYMGEPKKFTTKKGVEIDADIVVVCAGGHPNVPFPAGDALDEKTKGLSVNEAMLCEKLGTDPTKPVWAVGDCSMFGGRGVFADSQIKALSASITHFEKMGTVVAGPMKYKHKPSDSQASLVSVGRQGGAITIPFPNKMLGKALKSKDMGVSYIYQKYFKVKV</sequence>
<evidence type="ECO:0000313" key="7">
    <source>
        <dbReference type="Proteomes" id="UP001530315"/>
    </source>
</evidence>
<evidence type="ECO:0000259" key="5">
    <source>
        <dbReference type="Pfam" id="PF07992"/>
    </source>
</evidence>
<dbReference type="GO" id="GO:0016491">
    <property type="term" value="F:oxidoreductase activity"/>
    <property type="evidence" value="ECO:0007669"/>
    <property type="project" value="UniProtKB-KW"/>
</dbReference>
<keyword evidence="7" id="KW-1185">Reference proteome</keyword>
<dbReference type="PRINTS" id="PR00368">
    <property type="entry name" value="FADPNR"/>
</dbReference>
<dbReference type="Gene3D" id="3.50.50.60">
    <property type="entry name" value="FAD/NAD(P)-binding domain"/>
    <property type="match status" value="2"/>
</dbReference>
<name>A0ABD3NNI9_9STRA</name>
<feature type="domain" description="FAD/NAD(P)-binding" evidence="5">
    <location>
        <begin position="3"/>
        <end position="288"/>
    </location>
</feature>
<organism evidence="6 7">
    <name type="scientific">Stephanodiscus triporus</name>
    <dbReference type="NCBI Taxonomy" id="2934178"/>
    <lineage>
        <taxon>Eukaryota</taxon>
        <taxon>Sar</taxon>
        <taxon>Stramenopiles</taxon>
        <taxon>Ochrophyta</taxon>
        <taxon>Bacillariophyta</taxon>
        <taxon>Coscinodiscophyceae</taxon>
        <taxon>Thalassiosirophycidae</taxon>
        <taxon>Stephanodiscales</taxon>
        <taxon>Stephanodiscaceae</taxon>
        <taxon>Stephanodiscus</taxon>
    </lineage>
</organism>
<evidence type="ECO:0000256" key="1">
    <source>
        <dbReference type="ARBA" id="ARBA00006442"/>
    </source>
</evidence>
<dbReference type="SUPFAM" id="SSF51905">
    <property type="entry name" value="FAD/NAD(P)-binding domain"/>
    <property type="match status" value="1"/>
</dbReference>
<keyword evidence="3" id="KW-0274">FAD</keyword>
<evidence type="ECO:0000256" key="2">
    <source>
        <dbReference type="ARBA" id="ARBA00022630"/>
    </source>
</evidence>
<dbReference type="EMBL" id="JALLAZ020001336">
    <property type="protein sequence ID" value="KAL3776726.1"/>
    <property type="molecule type" value="Genomic_DNA"/>
</dbReference>
<proteinExistence type="inferred from homology"/>
<dbReference type="PANTHER" id="PTHR43735">
    <property type="entry name" value="APOPTOSIS-INDUCING FACTOR 1"/>
    <property type="match status" value="1"/>
</dbReference>
<protein>
    <recommendedName>
        <fullName evidence="5">FAD/NAD(P)-binding domain-containing protein</fullName>
    </recommendedName>
</protein>
<evidence type="ECO:0000256" key="4">
    <source>
        <dbReference type="ARBA" id="ARBA00023002"/>
    </source>
</evidence>
<keyword evidence="4" id="KW-0560">Oxidoreductase</keyword>
<comment type="caution">
    <text evidence="6">The sequence shown here is derived from an EMBL/GenBank/DDBJ whole genome shotgun (WGS) entry which is preliminary data.</text>
</comment>
<dbReference type="InterPro" id="IPR036188">
    <property type="entry name" value="FAD/NAD-bd_sf"/>
</dbReference>